<accession>A0A183ED43</accession>
<dbReference type="WBParaSite" id="GPUH_0001890901-mRNA-1">
    <property type="protein sequence ID" value="GPUH_0001890901-mRNA-1"/>
    <property type="gene ID" value="GPUH_0001890901"/>
</dbReference>
<feature type="domain" description="BZIP" evidence="2">
    <location>
        <begin position="74"/>
        <end position="137"/>
    </location>
</feature>
<dbReference type="InterPro" id="IPR031106">
    <property type="entry name" value="C/EBP"/>
</dbReference>
<dbReference type="OrthoDB" id="10039716at2759"/>
<dbReference type="PANTHER" id="PTHR23334">
    <property type="entry name" value="CCAAT/ENHANCER BINDING PROTEIN"/>
    <property type="match status" value="1"/>
</dbReference>
<dbReference type="AlphaFoldDB" id="A0A183ED43"/>
<sequence>MPLNNVLEARESALAKSLDYMEKFVNIEPYCTNKEALKSQLEDRYSVSLNKSAFSTNSSCSSEIDCMENEKANLDDYRKKRDRNNIASQKSRRKRQQKFMELKLEEQTLKKRNAELLSSVKDLERQVASFKEIMMNVVLVRK</sequence>
<dbReference type="SUPFAM" id="SSF57959">
    <property type="entry name" value="Leucine zipper domain"/>
    <property type="match status" value="1"/>
</dbReference>
<reference evidence="5" key="1">
    <citation type="submission" date="2016-06" db="UniProtKB">
        <authorList>
            <consortium name="WormBaseParasite"/>
        </authorList>
    </citation>
    <scope>IDENTIFICATION</scope>
</reference>
<organism evidence="5">
    <name type="scientific">Gongylonema pulchrum</name>
    <dbReference type="NCBI Taxonomy" id="637853"/>
    <lineage>
        <taxon>Eukaryota</taxon>
        <taxon>Metazoa</taxon>
        <taxon>Ecdysozoa</taxon>
        <taxon>Nematoda</taxon>
        <taxon>Chromadorea</taxon>
        <taxon>Rhabditida</taxon>
        <taxon>Spirurina</taxon>
        <taxon>Spiruromorpha</taxon>
        <taxon>Spiruroidea</taxon>
        <taxon>Gongylonematidae</taxon>
        <taxon>Gongylonema</taxon>
    </lineage>
</organism>
<evidence type="ECO:0000313" key="3">
    <source>
        <dbReference type="EMBL" id="VDN32645.1"/>
    </source>
</evidence>
<dbReference type="GO" id="GO:0000981">
    <property type="term" value="F:DNA-binding transcription factor activity, RNA polymerase II-specific"/>
    <property type="evidence" value="ECO:0007669"/>
    <property type="project" value="TreeGrafter"/>
</dbReference>
<evidence type="ECO:0000256" key="1">
    <source>
        <dbReference type="SAM" id="Coils"/>
    </source>
</evidence>
<evidence type="ECO:0000313" key="4">
    <source>
        <dbReference type="Proteomes" id="UP000271098"/>
    </source>
</evidence>
<keyword evidence="1" id="KW-0175">Coiled coil</keyword>
<proteinExistence type="predicted"/>
<name>A0A183ED43_9BILA</name>
<dbReference type="GO" id="GO:0000978">
    <property type="term" value="F:RNA polymerase II cis-regulatory region sequence-specific DNA binding"/>
    <property type="evidence" value="ECO:0007669"/>
    <property type="project" value="TreeGrafter"/>
</dbReference>
<dbReference type="Pfam" id="PF07716">
    <property type="entry name" value="bZIP_2"/>
    <property type="match status" value="1"/>
</dbReference>
<evidence type="ECO:0000313" key="5">
    <source>
        <dbReference type="WBParaSite" id="GPUH_0001890901-mRNA-1"/>
    </source>
</evidence>
<dbReference type="Gene3D" id="1.20.5.170">
    <property type="match status" value="1"/>
</dbReference>
<dbReference type="PROSITE" id="PS50217">
    <property type="entry name" value="BZIP"/>
    <property type="match status" value="1"/>
</dbReference>
<feature type="coiled-coil region" evidence="1">
    <location>
        <begin position="67"/>
        <end position="133"/>
    </location>
</feature>
<dbReference type="EMBL" id="UYRT01087521">
    <property type="protein sequence ID" value="VDN32645.1"/>
    <property type="molecule type" value="Genomic_DNA"/>
</dbReference>
<dbReference type="Proteomes" id="UP000271098">
    <property type="component" value="Unassembled WGS sequence"/>
</dbReference>
<dbReference type="PANTHER" id="PTHR23334:SF72">
    <property type="entry name" value="PROTEIN MABIKI"/>
    <property type="match status" value="1"/>
</dbReference>
<dbReference type="GO" id="GO:0006351">
    <property type="term" value="P:DNA-templated transcription"/>
    <property type="evidence" value="ECO:0007669"/>
    <property type="project" value="InterPro"/>
</dbReference>
<keyword evidence="4" id="KW-1185">Reference proteome</keyword>
<protein>
    <submittedName>
        <fullName evidence="5">BZIP domain-containing protein</fullName>
    </submittedName>
</protein>
<reference evidence="3 4" key="2">
    <citation type="submission" date="2018-11" db="EMBL/GenBank/DDBJ databases">
        <authorList>
            <consortium name="Pathogen Informatics"/>
        </authorList>
    </citation>
    <scope>NUCLEOTIDE SEQUENCE [LARGE SCALE GENOMIC DNA]</scope>
</reference>
<gene>
    <name evidence="3" type="ORF">GPUH_LOCUS18884</name>
</gene>
<dbReference type="InterPro" id="IPR046347">
    <property type="entry name" value="bZIP_sf"/>
</dbReference>
<dbReference type="InterPro" id="IPR004827">
    <property type="entry name" value="bZIP"/>
</dbReference>
<dbReference type="PROSITE" id="PS00036">
    <property type="entry name" value="BZIP_BASIC"/>
    <property type="match status" value="1"/>
</dbReference>
<evidence type="ECO:0000259" key="2">
    <source>
        <dbReference type="PROSITE" id="PS50217"/>
    </source>
</evidence>
<dbReference type="SMART" id="SM00338">
    <property type="entry name" value="BRLZ"/>
    <property type="match status" value="1"/>
</dbReference>